<evidence type="ECO:0000256" key="1">
    <source>
        <dbReference type="ARBA" id="ARBA00022741"/>
    </source>
</evidence>
<dbReference type="Pfam" id="PF22740">
    <property type="entry name" value="PapZ_C"/>
    <property type="match status" value="1"/>
</dbReference>
<keyword evidence="2 4" id="KW-0067">ATP-binding</keyword>
<reference evidence="7" key="1">
    <citation type="submission" date="2020-11" db="EMBL/GenBank/DDBJ databases">
        <title>Halonatronomonas betainensis gen. nov., sp. nov. a novel haloalkaliphilic representative of the family Halanaerobiacae capable of betaine degradation.</title>
        <authorList>
            <person name="Boltyanskaya Y."/>
            <person name="Kevbrin V."/>
            <person name="Detkova E."/>
            <person name="Grouzdev D.S."/>
            <person name="Koziaeva V."/>
            <person name="Zhilina T."/>
        </authorList>
    </citation>
    <scope>NUCLEOTIDE SEQUENCE</scope>
    <source>
        <strain evidence="7">Z-7014</strain>
    </source>
</reference>
<dbReference type="InterPro" id="IPR053930">
    <property type="entry name" value="RapZ-like_N"/>
</dbReference>
<evidence type="ECO:0000256" key="3">
    <source>
        <dbReference type="ARBA" id="ARBA00023134"/>
    </source>
</evidence>
<sequence length="283" mass="32565">MRFIIITGMSGAGKSLALDTLEDKGYYCVDNLPPALIIKFAELCSHSGQEKVALVSDIRGRQFFDELINCLNELDEDDFDYELLFLEAEDNTLVQRYKETRRRHPLDKEGRLLEAIKKERELLSEIKGKATKIIDTSKLSVNKFREDLNRTFGNDKEGRGGILISLISFGFKYGAPIDADTIFDVRFMPNPHYIDDLRPLTGETDEVQEYIFKWPVVNRFYDKLFDFMKFLLPEYIKEGKSHFTIGIGCTGGKHRSVASVIRLKEYLIGLGYKVSLEHRDINK</sequence>
<dbReference type="Proteomes" id="UP000621436">
    <property type="component" value="Unassembled WGS sequence"/>
</dbReference>
<dbReference type="InterPro" id="IPR027417">
    <property type="entry name" value="P-loop_NTPase"/>
</dbReference>
<dbReference type="AlphaFoldDB" id="A0A931F6M5"/>
<evidence type="ECO:0000259" key="6">
    <source>
        <dbReference type="Pfam" id="PF22740"/>
    </source>
</evidence>
<keyword evidence="3 4" id="KW-0342">GTP-binding</keyword>
<dbReference type="PANTHER" id="PTHR30448:SF0">
    <property type="entry name" value="RNASE ADAPTER PROTEIN RAPZ"/>
    <property type="match status" value="1"/>
</dbReference>
<dbReference type="PANTHER" id="PTHR30448">
    <property type="entry name" value="RNASE ADAPTER PROTEIN RAPZ"/>
    <property type="match status" value="1"/>
</dbReference>
<dbReference type="HAMAP" id="MF_00636">
    <property type="entry name" value="RapZ_like"/>
    <property type="match status" value="1"/>
</dbReference>
<dbReference type="PIRSF" id="PIRSF005052">
    <property type="entry name" value="P-loopkin"/>
    <property type="match status" value="1"/>
</dbReference>
<dbReference type="InterPro" id="IPR005337">
    <property type="entry name" value="RapZ-like"/>
</dbReference>
<keyword evidence="8" id="KW-1185">Reference proteome</keyword>
<evidence type="ECO:0000256" key="4">
    <source>
        <dbReference type="HAMAP-Rule" id="MF_00636"/>
    </source>
</evidence>
<evidence type="ECO:0000313" key="7">
    <source>
        <dbReference type="EMBL" id="MBF8435746.1"/>
    </source>
</evidence>
<evidence type="ECO:0000313" key="8">
    <source>
        <dbReference type="Proteomes" id="UP000621436"/>
    </source>
</evidence>
<accession>A0A931F6M5</accession>
<dbReference type="GO" id="GO:0005524">
    <property type="term" value="F:ATP binding"/>
    <property type="evidence" value="ECO:0007669"/>
    <property type="project" value="UniProtKB-UniRule"/>
</dbReference>
<dbReference type="InterPro" id="IPR053931">
    <property type="entry name" value="RapZ_C"/>
</dbReference>
<dbReference type="SUPFAM" id="SSF52540">
    <property type="entry name" value="P-loop containing nucleoside triphosphate hydrolases"/>
    <property type="match status" value="1"/>
</dbReference>
<dbReference type="NCBIfam" id="NF003828">
    <property type="entry name" value="PRK05416.1"/>
    <property type="match status" value="1"/>
</dbReference>
<protein>
    <submittedName>
        <fullName evidence="7">RNase adapter RapZ</fullName>
    </submittedName>
</protein>
<dbReference type="GO" id="GO:0005525">
    <property type="term" value="F:GTP binding"/>
    <property type="evidence" value="ECO:0007669"/>
    <property type="project" value="UniProtKB-UniRule"/>
</dbReference>
<organism evidence="7 8">
    <name type="scientific">Halonatronomonas betaini</name>
    <dbReference type="NCBI Taxonomy" id="2778430"/>
    <lineage>
        <taxon>Bacteria</taxon>
        <taxon>Bacillati</taxon>
        <taxon>Bacillota</taxon>
        <taxon>Clostridia</taxon>
        <taxon>Halanaerobiales</taxon>
        <taxon>Halarsenatibacteraceae</taxon>
        <taxon>Halonatronomonas</taxon>
    </lineage>
</organism>
<feature type="binding site" evidence="4">
    <location>
        <begin position="57"/>
        <end position="60"/>
    </location>
    <ligand>
        <name>GTP</name>
        <dbReference type="ChEBI" id="CHEBI:37565"/>
    </ligand>
</feature>
<feature type="binding site" evidence="4">
    <location>
        <begin position="8"/>
        <end position="15"/>
    </location>
    <ligand>
        <name>ATP</name>
        <dbReference type="ChEBI" id="CHEBI:30616"/>
    </ligand>
</feature>
<evidence type="ECO:0000259" key="5">
    <source>
        <dbReference type="Pfam" id="PF03668"/>
    </source>
</evidence>
<feature type="domain" description="RapZ-like N-terminal" evidence="5">
    <location>
        <begin position="1"/>
        <end position="155"/>
    </location>
</feature>
<dbReference type="EMBL" id="JADPIE010000001">
    <property type="protein sequence ID" value="MBF8435746.1"/>
    <property type="molecule type" value="Genomic_DNA"/>
</dbReference>
<dbReference type="RefSeq" id="WP_270452416.1">
    <property type="nucleotide sequence ID" value="NZ_JADPIE010000001.1"/>
</dbReference>
<proteinExistence type="inferred from homology"/>
<evidence type="ECO:0000256" key="2">
    <source>
        <dbReference type="ARBA" id="ARBA00022840"/>
    </source>
</evidence>
<name>A0A931F6M5_9FIRM</name>
<feature type="domain" description="RapZ C-terminal" evidence="6">
    <location>
        <begin position="164"/>
        <end position="281"/>
    </location>
</feature>
<keyword evidence="1 4" id="KW-0547">Nucleotide-binding</keyword>
<dbReference type="Pfam" id="PF03668">
    <property type="entry name" value="RapZ-like_N"/>
    <property type="match status" value="1"/>
</dbReference>
<gene>
    <name evidence="7" type="primary">rapZ</name>
    <name evidence="7" type="ORF">I0Q91_01510</name>
</gene>
<comment type="caution">
    <text evidence="7">The sequence shown here is derived from an EMBL/GenBank/DDBJ whole genome shotgun (WGS) entry which is preliminary data.</text>
</comment>